<protein>
    <recommendedName>
        <fullName evidence="1">AB hydrolase-1 domain-containing protein</fullName>
    </recommendedName>
</protein>
<dbReference type="InterPro" id="IPR052897">
    <property type="entry name" value="Sec-Metab_Biosynth_Hydrolase"/>
</dbReference>
<proteinExistence type="predicted"/>
<accession>A0AAN6M6B3</accession>
<organism evidence="2 3">
    <name type="scientific">Pseudopithomyces chartarum</name>
    <dbReference type="NCBI Taxonomy" id="1892770"/>
    <lineage>
        <taxon>Eukaryota</taxon>
        <taxon>Fungi</taxon>
        <taxon>Dikarya</taxon>
        <taxon>Ascomycota</taxon>
        <taxon>Pezizomycotina</taxon>
        <taxon>Dothideomycetes</taxon>
        <taxon>Pleosporomycetidae</taxon>
        <taxon>Pleosporales</taxon>
        <taxon>Massarineae</taxon>
        <taxon>Didymosphaeriaceae</taxon>
        <taxon>Pseudopithomyces</taxon>
    </lineage>
</organism>
<dbReference type="Proteomes" id="UP001280581">
    <property type="component" value="Unassembled WGS sequence"/>
</dbReference>
<dbReference type="InterPro" id="IPR029058">
    <property type="entry name" value="AB_hydrolase_fold"/>
</dbReference>
<dbReference type="AlphaFoldDB" id="A0AAN6M6B3"/>
<dbReference type="InterPro" id="IPR000073">
    <property type="entry name" value="AB_hydrolase_1"/>
</dbReference>
<dbReference type="Pfam" id="PF12697">
    <property type="entry name" value="Abhydrolase_6"/>
    <property type="match status" value="1"/>
</dbReference>
<comment type="caution">
    <text evidence="2">The sequence shown here is derived from an EMBL/GenBank/DDBJ whole genome shotgun (WGS) entry which is preliminary data.</text>
</comment>
<evidence type="ECO:0000259" key="1">
    <source>
        <dbReference type="Pfam" id="PF12697"/>
    </source>
</evidence>
<feature type="domain" description="AB hydrolase-1" evidence="1">
    <location>
        <begin position="9"/>
        <end position="239"/>
    </location>
</feature>
<dbReference type="SUPFAM" id="SSF53474">
    <property type="entry name" value="alpha/beta-Hydrolases"/>
    <property type="match status" value="1"/>
</dbReference>
<reference evidence="2 3" key="1">
    <citation type="submission" date="2021-02" db="EMBL/GenBank/DDBJ databases">
        <title>Genome assembly of Pseudopithomyces chartarum.</title>
        <authorList>
            <person name="Jauregui R."/>
            <person name="Singh J."/>
            <person name="Voisey C."/>
        </authorList>
    </citation>
    <scope>NUCLEOTIDE SEQUENCE [LARGE SCALE GENOMIC DNA]</scope>
    <source>
        <strain evidence="2 3">AGR01</strain>
    </source>
</reference>
<dbReference type="PANTHER" id="PTHR37017:SF11">
    <property type="entry name" value="ESTERASE_LIPASE_THIOESTERASE DOMAIN-CONTAINING PROTEIN"/>
    <property type="match status" value="1"/>
</dbReference>
<dbReference type="EMBL" id="WVTA01000001">
    <property type="protein sequence ID" value="KAK3217024.1"/>
    <property type="molecule type" value="Genomic_DNA"/>
</dbReference>
<dbReference type="PANTHER" id="PTHR37017">
    <property type="entry name" value="AB HYDROLASE-1 DOMAIN-CONTAINING PROTEIN-RELATED"/>
    <property type="match status" value="1"/>
</dbReference>
<dbReference type="Gene3D" id="3.40.50.1820">
    <property type="entry name" value="alpha/beta hydrolase"/>
    <property type="match status" value="1"/>
</dbReference>
<name>A0AAN6M6B3_9PLEO</name>
<evidence type="ECO:0000313" key="2">
    <source>
        <dbReference type="EMBL" id="KAK3217024.1"/>
    </source>
</evidence>
<keyword evidence="3" id="KW-1185">Reference proteome</keyword>
<sequence>MASDTKPTVLFVHGNWHSPAHFAPICDLFNKAGYPTSCPRLASCDASPSVGPYEDAASLLPELVKLVEAQERDVIVVAHSYGGVVATQAITEQFAENVRGMKGKRGGILRIVYLCALLPVEGETVMSQFGVGPSDPIPPHILLDGNDMATLSNPAERFYADLSPQEQQRWIEQLIPNAVKVMVTPISHLEYSHYPITYIFCEDDQAIPFGLQKRMVEKVKNLGIEVQEHTLKSSHSPFLICLDLNL</sequence>
<gene>
    <name evidence="2" type="ORF">GRF29_1g1739032</name>
</gene>
<evidence type="ECO:0000313" key="3">
    <source>
        <dbReference type="Proteomes" id="UP001280581"/>
    </source>
</evidence>